<gene>
    <name evidence="1" type="ORF">PV327_009354</name>
</gene>
<accession>A0AA39KVT8</accession>
<name>A0AA39KVT8_MICHY</name>
<comment type="caution">
    <text evidence="1">The sequence shown here is derived from an EMBL/GenBank/DDBJ whole genome shotgun (WGS) entry which is preliminary data.</text>
</comment>
<dbReference type="EMBL" id="JAQQBR010000005">
    <property type="protein sequence ID" value="KAK0175614.1"/>
    <property type="molecule type" value="Genomic_DNA"/>
</dbReference>
<reference evidence="1" key="2">
    <citation type="submission" date="2023-03" db="EMBL/GenBank/DDBJ databases">
        <authorList>
            <person name="Inwood S.N."/>
            <person name="Skelly J.G."/>
            <person name="Guhlin J."/>
            <person name="Harrop T.W.R."/>
            <person name="Goldson S.G."/>
            <person name="Dearden P.K."/>
        </authorList>
    </citation>
    <scope>NUCLEOTIDE SEQUENCE</scope>
    <source>
        <strain evidence="1">Lincoln</strain>
        <tissue evidence="1">Whole body</tissue>
    </source>
</reference>
<dbReference type="AlphaFoldDB" id="A0AA39KVT8"/>
<reference evidence="1" key="1">
    <citation type="journal article" date="2023" name="bioRxiv">
        <title>Scaffold-level genome assemblies of two parasitoid biocontrol wasps reveal the parthenogenesis mechanism and an associated novel virus.</title>
        <authorList>
            <person name="Inwood S."/>
            <person name="Skelly J."/>
            <person name="Guhlin J."/>
            <person name="Harrop T."/>
            <person name="Goldson S."/>
            <person name="Dearden P."/>
        </authorList>
    </citation>
    <scope>NUCLEOTIDE SEQUENCE</scope>
    <source>
        <strain evidence="1">Lincoln</strain>
        <tissue evidence="1">Whole body</tissue>
    </source>
</reference>
<keyword evidence="2" id="KW-1185">Reference proteome</keyword>
<proteinExistence type="predicted"/>
<evidence type="ECO:0000313" key="2">
    <source>
        <dbReference type="Proteomes" id="UP001168972"/>
    </source>
</evidence>
<organism evidence="1 2">
    <name type="scientific">Microctonus hyperodae</name>
    <name type="common">Parasitoid wasp</name>
    <dbReference type="NCBI Taxonomy" id="165561"/>
    <lineage>
        <taxon>Eukaryota</taxon>
        <taxon>Metazoa</taxon>
        <taxon>Ecdysozoa</taxon>
        <taxon>Arthropoda</taxon>
        <taxon>Hexapoda</taxon>
        <taxon>Insecta</taxon>
        <taxon>Pterygota</taxon>
        <taxon>Neoptera</taxon>
        <taxon>Endopterygota</taxon>
        <taxon>Hymenoptera</taxon>
        <taxon>Apocrita</taxon>
        <taxon>Ichneumonoidea</taxon>
        <taxon>Braconidae</taxon>
        <taxon>Euphorinae</taxon>
        <taxon>Microctonus</taxon>
    </lineage>
</organism>
<dbReference type="Proteomes" id="UP001168972">
    <property type="component" value="Unassembled WGS sequence"/>
</dbReference>
<evidence type="ECO:0000313" key="1">
    <source>
        <dbReference type="EMBL" id="KAK0175614.1"/>
    </source>
</evidence>
<protein>
    <submittedName>
        <fullName evidence="1">Uncharacterized protein</fullName>
    </submittedName>
</protein>
<sequence>MNNIEIKCKTLMRPKVRFNELSESTNKSDCSAGPFNGPKINNIITLDKPVRIIHNIEKNLSIGNLKETKSCKSSTDSNIHLQKSRKIIVEKSNNQILNKLSMVMERKFDGDNKCGMDVNYKESNKENVSQFLQSKEQNYENLSKLSMPNKSKFLKNNTIIPIRKLKTLPSTKSPIMLQSEKITATRTKNLLLNTKLPIITKKNRTKVTASLCCNNSNIRSETTKNICGTIPNVCIDPGIPRKHMQTLLPSSKKLQITDINHVNKLKRPEYNSIMFTIKQLNEIKNEKIVTDIDSLPTNYRNLCMKKMSSALDFSPVESIYHDLIDLNITDNKLPMRLMRSKDPEPRQKDLEPCLSDFYVPQYRRAYTDFVKIHPTSPQIFDNSSAFKISNGIFGWRQCLDEL</sequence>